<organism evidence="2">
    <name type="scientific">Darwinula stevensoni</name>
    <dbReference type="NCBI Taxonomy" id="69355"/>
    <lineage>
        <taxon>Eukaryota</taxon>
        <taxon>Metazoa</taxon>
        <taxon>Ecdysozoa</taxon>
        <taxon>Arthropoda</taxon>
        <taxon>Crustacea</taxon>
        <taxon>Oligostraca</taxon>
        <taxon>Ostracoda</taxon>
        <taxon>Podocopa</taxon>
        <taxon>Podocopida</taxon>
        <taxon>Darwinulocopina</taxon>
        <taxon>Darwinuloidea</taxon>
        <taxon>Darwinulidae</taxon>
        <taxon>Darwinula</taxon>
    </lineage>
</organism>
<dbReference type="Proteomes" id="UP000677054">
    <property type="component" value="Unassembled WGS sequence"/>
</dbReference>
<dbReference type="GO" id="GO:0016020">
    <property type="term" value="C:membrane"/>
    <property type="evidence" value="ECO:0007669"/>
    <property type="project" value="GOC"/>
</dbReference>
<dbReference type="Gene3D" id="3.10.290.30">
    <property type="entry name" value="MM3350-like"/>
    <property type="match status" value="1"/>
</dbReference>
<dbReference type="AlphaFoldDB" id="A0A7R9AGX3"/>
<dbReference type="InterPro" id="IPR012912">
    <property type="entry name" value="Plasmid_pRiA4b_Orf3-like"/>
</dbReference>
<feature type="non-terminal residue" evidence="2">
    <location>
        <position position="129"/>
    </location>
</feature>
<evidence type="ECO:0000313" key="2">
    <source>
        <dbReference type="EMBL" id="CAD7254097.1"/>
    </source>
</evidence>
<evidence type="ECO:0000259" key="1">
    <source>
        <dbReference type="Pfam" id="PF07929"/>
    </source>
</evidence>
<name>A0A7R9AGX3_9CRUS</name>
<dbReference type="GO" id="GO:0008915">
    <property type="term" value="F:lipid-A-disaccharide synthase activity"/>
    <property type="evidence" value="ECO:0007669"/>
    <property type="project" value="InterPro"/>
</dbReference>
<dbReference type="OrthoDB" id="2419at2759"/>
<dbReference type="EMBL" id="CAJPEV010007830">
    <property type="protein sequence ID" value="CAG0904951.1"/>
    <property type="molecule type" value="Genomic_DNA"/>
</dbReference>
<protein>
    <recommendedName>
        <fullName evidence="1">Plasmid pRiA4b Orf3-like domain-containing protein</fullName>
    </recommendedName>
</protein>
<dbReference type="EMBL" id="LR907347">
    <property type="protein sequence ID" value="CAD7254097.1"/>
    <property type="molecule type" value="Genomic_DNA"/>
</dbReference>
<dbReference type="InterPro" id="IPR024047">
    <property type="entry name" value="MM3350-like_sf"/>
</dbReference>
<feature type="domain" description="Plasmid pRiA4b Orf3-like" evidence="1">
    <location>
        <begin position="1"/>
        <end position="40"/>
    </location>
</feature>
<gene>
    <name evidence="2" type="ORF">DSTB1V02_LOCUS13843</name>
</gene>
<dbReference type="Pfam" id="PF07929">
    <property type="entry name" value="PRiA4_ORF3"/>
    <property type="match status" value="1"/>
</dbReference>
<dbReference type="PANTHER" id="PTHR41878:SF1">
    <property type="entry name" value="TNPR PROTEIN"/>
    <property type="match status" value="1"/>
</dbReference>
<keyword evidence="3" id="KW-1185">Reference proteome</keyword>
<feature type="non-terminal residue" evidence="2">
    <location>
        <position position="1"/>
    </location>
</feature>
<reference evidence="2" key="1">
    <citation type="submission" date="2020-11" db="EMBL/GenBank/DDBJ databases">
        <authorList>
            <person name="Tran Van P."/>
        </authorList>
    </citation>
    <scope>NUCLEOTIDE SEQUENCE</scope>
</reference>
<evidence type="ECO:0000313" key="3">
    <source>
        <dbReference type="Proteomes" id="UP000677054"/>
    </source>
</evidence>
<proteinExistence type="predicted"/>
<dbReference type="InterPro" id="IPR003835">
    <property type="entry name" value="Glyco_trans_19"/>
</dbReference>
<dbReference type="GO" id="GO:0009245">
    <property type="term" value="P:lipid A biosynthetic process"/>
    <property type="evidence" value="ECO:0007669"/>
    <property type="project" value="InterPro"/>
</dbReference>
<dbReference type="Pfam" id="PF02684">
    <property type="entry name" value="LpxB"/>
    <property type="match status" value="1"/>
</dbReference>
<dbReference type="SUPFAM" id="SSF159941">
    <property type="entry name" value="MM3350-like"/>
    <property type="match status" value="1"/>
</dbReference>
<accession>A0A7R9AGX3</accession>
<dbReference type="PANTHER" id="PTHR41878">
    <property type="entry name" value="LEXA REPRESSOR-RELATED"/>
    <property type="match status" value="1"/>
</dbReference>
<sequence length="129" mass="14749">GKGKAPTEDCGGIWGYYELVETINNTKHPEHKEMMEWMGLKKGYIWNYPLGFARTLFFTKSTYTKSTILKYYIIAGEASGDLHGSNLIRAIKKKDPQAVFRFWGGDLMAEASAEKPIKHYRELAFMGFL</sequence>